<organism evidence="1 2">
    <name type="scientific">Sutterella parvirubra YIT 11816</name>
    <dbReference type="NCBI Taxonomy" id="762967"/>
    <lineage>
        <taxon>Bacteria</taxon>
        <taxon>Pseudomonadati</taxon>
        <taxon>Pseudomonadota</taxon>
        <taxon>Betaproteobacteria</taxon>
        <taxon>Burkholderiales</taxon>
        <taxon>Sutterellaceae</taxon>
        <taxon>Sutterella</taxon>
    </lineage>
</organism>
<protein>
    <recommendedName>
        <fullName evidence="3">4Fe-4S ferredoxin-type domain-containing protein</fullName>
    </recommendedName>
</protein>
<dbReference type="HOGENOM" id="CLU_164676_1_0_4"/>
<sequence length="69" mass="7146">MLEPACVASCPQHAIEFGDIEELRRKHGTCAAIAPLPAAEATKTALVIHPGKTAKKVGDASGAVHFALK</sequence>
<keyword evidence="2" id="KW-1185">Reference proteome</keyword>
<dbReference type="EMBL" id="AFBQ01000175">
    <property type="protein sequence ID" value="EHY31354.1"/>
    <property type="molecule type" value="Genomic_DNA"/>
</dbReference>
<evidence type="ECO:0000313" key="2">
    <source>
        <dbReference type="Proteomes" id="UP000004956"/>
    </source>
</evidence>
<dbReference type="STRING" id="762967.HMPREF9440_01267"/>
<gene>
    <name evidence="1" type="ORF">HMPREF9440_01267</name>
</gene>
<accession>H3KEV2</accession>
<proteinExistence type="predicted"/>
<evidence type="ECO:0000313" key="1">
    <source>
        <dbReference type="EMBL" id="EHY31354.1"/>
    </source>
</evidence>
<dbReference type="Gene3D" id="3.30.70.20">
    <property type="match status" value="1"/>
</dbReference>
<name>H3KEV2_9BURK</name>
<dbReference type="AlphaFoldDB" id="H3KEV2"/>
<reference evidence="1 2" key="1">
    <citation type="submission" date="2011-11" db="EMBL/GenBank/DDBJ databases">
        <authorList>
            <person name="Weinstock G."/>
            <person name="Sodergren E."/>
            <person name="Clifton S."/>
            <person name="Fulton L."/>
            <person name="Fulton B."/>
            <person name="Courtney L."/>
            <person name="Fronick C."/>
            <person name="Harrison M."/>
            <person name="Strong C."/>
            <person name="Farmer C."/>
            <person name="Delahaunty K."/>
            <person name="Markovic C."/>
            <person name="Hall O."/>
            <person name="Minx P."/>
            <person name="Tomlinson C."/>
            <person name="Mitreva M."/>
            <person name="Hou S."/>
            <person name="Chen J."/>
            <person name="Wollam A."/>
            <person name="Pepin K.H."/>
            <person name="Johnson M."/>
            <person name="Bhonagiri V."/>
            <person name="Zhang X."/>
            <person name="Suruliraj S."/>
            <person name="Warren W."/>
            <person name="Chinwalla A."/>
            <person name="Mardis E.R."/>
            <person name="Wilson R.K."/>
        </authorList>
    </citation>
    <scope>NUCLEOTIDE SEQUENCE [LARGE SCALE GENOMIC DNA]</scope>
    <source>
        <strain evidence="1 2">YIT 11816</strain>
    </source>
</reference>
<dbReference type="RefSeq" id="WP_008542151.1">
    <property type="nucleotide sequence ID" value="NZ_JH604955.1"/>
</dbReference>
<dbReference type="Proteomes" id="UP000004956">
    <property type="component" value="Unassembled WGS sequence"/>
</dbReference>
<comment type="caution">
    <text evidence="1">The sequence shown here is derived from an EMBL/GenBank/DDBJ whole genome shotgun (WGS) entry which is preliminary data.</text>
</comment>
<evidence type="ECO:0008006" key="3">
    <source>
        <dbReference type="Google" id="ProtNLM"/>
    </source>
</evidence>
<dbReference type="PATRIC" id="fig|762967.3.peg.999"/>
<dbReference type="SUPFAM" id="SSF54862">
    <property type="entry name" value="4Fe-4S ferredoxins"/>
    <property type="match status" value="1"/>
</dbReference>